<name>A0A426YHD6_ENSVE</name>
<gene>
    <name evidence="1" type="ORF">B296_00039605</name>
</gene>
<evidence type="ECO:0000313" key="1">
    <source>
        <dbReference type="EMBL" id="RRT51155.1"/>
    </source>
</evidence>
<protein>
    <submittedName>
        <fullName evidence="1">Uncharacterized protein</fullName>
    </submittedName>
</protein>
<dbReference type="AlphaFoldDB" id="A0A426YHD6"/>
<dbReference type="Proteomes" id="UP000287651">
    <property type="component" value="Unassembled WGS sequence"/>
</dbReference>
<sequence>MAARMITDRRALSRCQPRMRPSEGGIKIRNRSFNRRIQRKPIETLKKWGKFLVVMGCRDWLDRTPRPDESAIETCPVWNHNGCGGGTELSLVLVRNYESATAVGRRRLGGRGWKRFRSRIGELNTINIKK</sequence>
<proteinExistence type="predicted"/>
<evidence type="ECO:0000313" key="2">
    <source>
        <dbReference type="Proteomes" id="UP000287651"/>
    </source>
</evidence>
<dbReference type="EMBL" id="AMZH03012368">
    <property type="protein sequence ID" value="RRT51155.1"/>
    <property type="molecule type" value="Genomic_DNA"/>
</dbReference>
<organism evidence="1 2">
    <name type="scientific">Ensete ventricosum</name>
    <name type="common">Abyssinian banana</name>
    <name type="synonym">Musa ensete</name>
    <dbReference type="NCBI Taxonomy" id="4639"/>
    <lineage>
        <taxon>Eukaryota</taxon>
        <taxon>Viridiplantae</taxon>
        <taxon>Streptophyta</taxon>
        <taxon>Embryophyta</taxon>
        <taxon>Tracheophyta</taxon>
        <taxon>Spermatophyta</taxon>
        <taxon>Magnoliopsida</taxon>
        <taxon>Liliopsida</taxon>
        <taxon>Zingiberales</taxon>
        <taxon>Musaceae</taxon>
        <taxon>Ensete</taxon>
    </lineage>
</organism>
<reference evidence="1 2" key="1">
    <citation type="journal article" date="2014" name="Agronomy (Basel)">
        <title>A Draft Genome Sequence for Ensete ventricosum, the Drought-Tolerant Tree Against Hunger.</title>
        <authorList>
            <person name="Harrison J."/>
            <person name="Moore K.A."/>
            <person name="Paszkiewicz K."/>
            <person name="Jones T."/>
            <person name="Grant M."/>
            <person name="Ambacheew D."/>
            <person name="Muzemil S."/>
            <person name="Studholme D.J."/>
        </authorList>
    </citation>
    <scope>NUCLEOTIDE SEQUENCE [LARGE SCALE GENOMIC DNA]</scope>
</reference>
<comment type="caution">
    <text evidence="1">The sequence shown here is derived from an EMBL/GenBank/DDBJ whole genome shotgun (WGS) entry which is preliminary data.</text>
</comment>
<accession>A0A426YHD6</accession>